<dbReference type="InterPro" id="IPR050333">
    <property type="entry name" value="SLRP"/>
</dbReference>
<dbReference type="PROSITE" id="PS51450">
    <property type="entry name" value="LRR"/>
    <property type="match status" value="1"/>
</dbReference>
<evidence type="ECO:0000256" key="1">
    <source>
        <dbReference type="ARBA" id="ARBA00022614"/>
    </source>
</evidence>
<dbReference type="Proteomes" id="UP000620124">
    <property type="component" value="Unassembled WGS sequence"/>
</dbReference>
<dbReference type="SMART" id="SM01052">
    <property type="entry name" value="CAP_GLY"/>
    <property type="match status" value="1"/>
</dbReference>
<dbReference type="SUPFAM" id="SSF74924">
    <property type="entry name" value="Cap-Gly domain"/>
    <property type="match status" value="1"/>
</dbReference>
<keyword evidence="1" id="KW-0433">Leucine-rich repeat</keyword>
<dbReference type="InterPro" id="IPR036859">
    <property type="entry name" value="CAP-Gly_dom_sf"/>
</dbReference>
<reference evidence="4" key="1">
    <citation type="submission" date="2020-05" db="EMBL/GenBank/DDBJ databases">
        <title>Mycena genomes resolve the evolution of fungal bioluminescence.</title>
        <authorList>
            <person name="Tsai I.J."/>
        </authorList>
    </citation>
    <scope>NUCLEOTIDE SEQUENCE</scope>
    <source>
        <strain evidence="4">CCC161011</strain>
    </source>
</reference>
<accession>A0A8H6XCH8</accession>
<proteinExistence type="predicted"/>
<dbReference type="PANTHER" id="PTHR45712:SF22">
    <property type="entry name" value="INSULIN-LIKE GROWTH FACTOR-BINDING PROTEIN COMPLEX ACID LABILE SUBUNIT"/>
    <property type="match status" value="1"/>
</dbReference>
<dbReference type="InterPro" id="IPR001611">
    <property type="entry name" value="Leu-rich_rpt"/>
</dbReference>
<gene>
    <name evidence="4" type="ORF">MVEN_02018800</name>
</gene>
<protein>
    <submittedName>
        <fullName evidence="4">Tubulin-specific chaperone E</fullName>
    </submittedName>
</protein>
<dbReference type="Gene3D" id="2.30.30.190">
    <property type="entry name" value="CAP Gly-rich-like domain"/>
    <property type="match status" value="1"/>
</dbReference>
<sequence length="537" mass="59984">MANPLRPAEGTRLRLAEHTGTVKFVGSVENTTGIWLGVEWDDPKRGKHDGVKDGKRYFTCRVPNAGSFIRPTSSISYGTSFLKALYSKYVEMPHGSDSQEKVLLGSSNGAIEVEAVDLDKIRGKFANLDRLREISLDNENVSRYDEPAGTIRATCPSVRGLDLSTSLIPSWDLIALISVELPALQRLSLNRNRLQSPRDQRAMTLAFSHLIELRLNGTLTTWNEMQQITAAMPILRIIEMGYNLIDELSTGDLSQGSTIETINLDSNDLRDWVHIYDSLQPYTSLERVVLTSNKIDKISPPLIGQGLNIKHLSLSFNRLESWGDVDALSAWCPALNTLTLNGNPLFDDAVLGRNSRQMTVARIPTLVALDAATISAKERTDCELFYLSHIALHGSKTEQERNLTYPRWAELCKKHGRPAERDTNHNQDKLSRRLMELNMYHCNAAPPFSNADLQAANANSLIQDAERIILRVLPTMTLRALRLKICKTMKYSASSTALSLWLQMQDGSFTLLEGDRDTQDLAWLGIESGSNIIFCKT</sequence>
<dbReference type="InterPro" id="IPR032675">
    <property type="entry name" value="LRR_dom_sf"/>
</dbReference>
<keyword evidence="5" id="KW-1185">Reference proteome</keyword>
<dbReference type="PROSITE" id="PS50245">
    <property type="entry name" value="CAP_GLY_2"/>
    <property type="match status" value="1"/>
</dbReference>
<dbReference type="Gene3D" id="3.80.10.10">
    <property type="entry name" value="Ribonuclease Inhibitor"/>
    <property type="match status" value="2"/>
</dbReference>
<evidence type="ECO:0000256" key="2">
    <source>
        <dbReference type="ARBA" id="ARBA00022737"/>
    </source>
</evidence>
<evidence type="ECO:0000313" key="5">
    <source>
        <dbReference type="Proteomes" id="UP000620124"/>
    </source>
</evidence>
<dbReference type="AlphaFoldDB" id="A0A8H6XCH8"/>
<dbReference type="SUPFAM" id="SSF52047">
    <property type="entry name" value="RNI-like"/>
    <property type="match status" value="1"/>
</dbReference>
<organism evidence="4 5">
    <name type="scientific">Mycena venus</name>
    <dbReference type="NCBI Taxonomy" id="2733690"/>
    <lineage>
        <taxon>Eukaryota</taxon>
        <taxon>Fungi</taxon>
        <taxon>Dikarya</taxon>
        <taxon>Basidiomycota</taxon>
        <taxon>Agaricomycotina</taxon>
        <taxon>Agaricomycetes</taxon>
        <taxon>Agaricomycetidae</taxon>
        <taxon>Agaricales</taxon>
        <taxon>Marasmiineae</taxon>
        <taxon>Mycenaceae</taxon>
        <taxon>Mycena</taxon>
    </lineage>
</organism>
<keyword evidence="2" id="KW-0677">Repeat</keyword>
<dbReference type="PROSITE" id="PS00845">
    <property type="entry name" value="CAP_GLY_1"/>
    <property type="match status" value="1"/>
</dbReference>
<dbReference type="Pfam" id="PF01302">
    <property type="entry name" value="CAP_GLY"/>
    <property type="match status" value="1"/>
</dbReference>
<feature type="domain" description="CAP-Gly" evidence="3">
    <location>
        <begin position="26"/>
        <end position="70"/>
    </location>
</feature>
<dbReference type="OrthoDB" id="5273213at2759"/>
<comment type="caution">
    <text evidence="4">The sequence shown here is derived from an EMBL/GenBank/DDBJ whole genome shotgun (WGS) entry which is preliminary data.</text>
</comment>
<dbReference type="InterPro" id="IPR000938">
    <property type="entry name" value="CAP-Gly_domain"/>
</dbReference>
<name>A0A8H6XCH8_9AGAR</name>
<dbReference type="EMBL" id="JACAZI010000021">
    <property type="protein sequence ID" value="KAF7337954.1"/>
    <property type="molecule type" value="Genomic_DNA"/>
</dbReference>
<evidence type="ECO:0000313" key="4">
    <source>
        <dbReference type="EMBL" id="KAF7337954.1"/>
    </source>
</evidence>
<evidence type="ECO:0000259" key="3">
    <source>
        <dbReference type="PROSITE" id="PS50245"/>
    </source>
</evidence>
<dbReference type="PANTHER" id="PTHR45712">
    <property type="entry name" value="AGAP008170-PA"/>
    <property type="match status" value="1"/>
</dbReference>